<gene>
    <name evidence="2" type="ORF">QBC47DRAFT_413347</name>
</gene>
<dbReference type="AlphaFoldDB" id="A0AAJ0BC85"/>
<keyword evidence="1" id="KW-1133">Transmembrane helix</keyword>
<reference evidence="2" key="1">
    <citation type="submission" date="2023-06" db="EMBL/GenBank/DDBJ databases">
        <title>Genome-scale phylogeny and comparative genomics of the fungal order Sordariales.</title>
        <authorList>
            <consortium name="Lawrence Berkeley National Laboratory"/>
            <person name="Hensen N."/>
            <person name="Bonometti L."/>
            <person name="Westerberg I."/>
            <person name="Brannstrom I.O."/>
            <person name="Guillou S."/>
            <person name="Cros-Aarteil S."/>
            <person name="Calhoun S."/>
            <person name="Haridas S."/>
            <person name="Kuo A."/>
            <person name="Mondo S."/>
            <person name="Pangilinan J."/>
            <person name="Riley R."/>
            <person name="Labutti K."/>
            <person name="Andreopoulos B."/>
            <person name="Lipzen A."/>
            <person name="Chen C."/>
            <person name="Yanf M."/>
            <person name="Daum C."/>
            <person name="Ng V."/>
            <person name="Clum A."/>
            <person name="Steindorff A."/>
            <person name="Ohm R."/>
            <person name="Martin F."/>
            <person name="Silar P."/>
            <person name="Natvig D."/>
            <person name="Lalanne C."/>
            <person name="Gautier V."/>
            <person name="Ament-Velasquez S.L."/>
            <person name="Kruys A."/>
            <person name="Hutchinson M.I."/>
            <person name="Powell A.J."/>
            <person name="Barry K."/>
            <person name="Miller A.N."/>
            <person name="Grigoriev I.V."/>
            <person name="Debuchy R."/>
            <person name="Gladieux P."/>
            <person name="Thoren M.H."/>
            <person name="Johannesson H."/>
        </authorList>
    </citation>
    <scope>NUCLEOTIDE SEQUENCE</scope>
    <source>
        <strain evidence="2">PSN4</strain>
    </source>
</reference>
<evidence type="ECO:0000313" key="2">
    <source>
        <dbReference type="EMBL" id="KAK1755596.1"/>
    </source>
</evidence>
<evidence type="ECO:0000256" key="1">
    <source>
        <dbReference type="SAM" id="Phobius"/>
    </source>
</evidence>
<feature type="transmembrane region" description="Helical" evidence="1">
    <location>
        <begin position="55"/>
        <end position="73"/>
    </location>
</feature>
<keyword evidence="1" id="KW-0812">Transmembrane</keyword>
<feature type="transmembrane region" description="Helical" evidence="1">
    <location>
        <begin position="85"/>
        <end position="108"/>
    </location>
</feature>
<dbReference type="Proteomes" id="UP001239445">
    <property type="component" value="Unassembled WGS sequence"/>
</dbReference>
<protein>
    <submittedName>
        <fullName evidence="2">Uncharacterized protein</fullName>
    </submittedName>
</protein>
<name>A0AAJ0BC85_9PEZI</name>
<sequence length="232" mass="25729">MPGVPSSPEDNGKKHYDELLAVISRERTTQPANWTTRWASDLHNPIPSVSVPIRIIAYVPVLFAVACTAWAAAAPPTLFNTRHFVIIFGVLASWVVSRLSGSGLSWLFRNDLQRHPSAPRQASRERRRLAYVTLVTVKNVILGLVPPLLLITLTCGVFNYCYSWAPIIGLNRSGLVYGNVELDSAEDFDWNNNVLYPRLVGACLLVQLVGYLSAVEGGMRLWVKFGGKRVNI</sequence>
<keyword evidence="3" id="KW-1185">Reference proteome</keyword>
<keyword evidence="1" id="KW-0472">Membrane</keyword>
<accession>A0AAJ0BC85</accession>
<dbReference type="EMBL" id="MU839833">
    <property type="protein sequence ID" value="KAK1755596.1"/>
    <property type="molecule type" value="Genomic_DNA"/>
</dbReference>
<proteinExistence type="predicted"/>
<evidence type="ECO:0000313" key="3">
    <source>
        <dbReference type="Proteomes" id="UP001239445"/>
    </source>
</evidence>
<organism evidence="2 3">
    <name type="scientific">Echria macrotheca</name>
    <dbReference type="NCBI Taxonomy" id="438768"/>
    <lineage>
        <taxon>Eukaryota</taxon>
        <taxon>Fungi</taxon>
        <taxon>Dikarya</taxon>
        <taxon>Ascomycota</taxon>
        <taxon>Pezizomycotina</taxon>
        <taxon>Sordariomycetes</taxon>
        <taxon>Sordariomycetidae</taxon>
        <taxon>Sordariales</taxon>
        <taxon>Schizotheciaceae</taxon>
        <taxon>Echria</taxon>
    </lineage>
</organism>
<comment type="caution">
    <text evidence="2">The sequence shown here is derived from an EMBL/GenBank/DDBJ whole genome shotgun (WGS) entry which is preliminary data.</text>
</comment>